<evidence type="ECO:0000256" key="1">
    <source>
        <dbReference type="ARBA" id="ARBA00006865"/>
    </source>
</evidence>
<sequence length="294" mass="33251">MARTQAPFTPRITYFLAFLFLPLLHSSCGSKSDDPNPLPPAPRPQAPQDKNWSFETTPVWADEFDYTGKPDAAKWGYDLGGGGWGNNELQYYTDKASNASVADGTLTITARKEEMENRSYTSARLVTKGRGDFLYGRFEIKAKLPTGRGTWPAIWMLPTDWKYGDWPKSGEIDIMEHVGYDQNKVHITVHTEAYNHSKGTQKGNSKVIETASTDFHLYRVDWTPYAIRGYIDNQKVFEFINDGKGAATWPFDKRFHLLLNLAIGGNWGGAEGVDPDIFPQAMEVDYVRVYKMIE</sequence>
<accession>A0A501W873</accession>
<dbReference type="InterPro" id="IPR000757">
    <property type="entry name" value="Beta-glucanase-like"/>
</dbReference>
<dbReference type="CDD" id="cd08023">
    <property type="entry name" value="GH16_laminarinase_like"/>
    <property type="match status" value="1"/>
</dbReference>
<name>A0A501W873_9BACT</name>
<dbReference type="Proteomes" id="UP000316727">
    <property type="component" value="Unassembled WGS sequence"/>
</dbReference>
<gene>
    <name evidence="5" type="ORF">FJM65_11965</name>
</gene>
<dbReference type="GO" id="GO:0005975">
    <property type="term" value="P:carbohydrate metabolic process"/>
    <property type="evidence" value="ECO:0007669"/>
    <property type="project" value="InterPro"/>
</dbReference>
<dbReference type="PANTHER" id="PTHR10963:SF55">
    <property type="entry name" value="GLYCOSIDE HYDROLASE FAMILY 16 PROTEIN"/>
    <property type="match status" value="1"/>
</dbReference>
<comment type="similarity">
    <text evidence="1">Belongs to the glycosyl hydrolase 16 family.</text>
</comment>
<evidence type="ECO:0000313" key="5">
    <source>
        <dbReference type="EMBL" id="TPE43471.1"/>
    </source>
</evidence>
<keyword evidence="5" id="KW-0378">Hydrolase</keyword>
<reference evidence="5 6" key="1">
    <citation type="submission" date="2019-06" db="EMBL/GenBank/DDBJ databases">
        <title>A novel bacterium of genus Pontibacter, isolated from marine sediment.</title>
        <authorList>
            <person name="Huang H."/>
            <person name="Mo K."/>
            <person name="Hu Y."/>
        </authorList>
    </citation>
    <scope>NUCLEOTIDE SEQUENCE [LARGE SCALE GENOMIC DNA]</scope>
    <source>
        <strain evidence="5 6">HB172049</strain>
    </source>
</reference>
<feature type="chain" id="PRO_5021500991" evidence="3">
    <location>
        <begin position="32"/>
        <end position="294"/>
    </location>
</feature>
<dbReference type="EMBL" id="VFRQ01000006">
    <property type="protein sequence ID" value="TPE43471.1"/>
    <property type="molecule type" value="Genomic_DNA"/>
</dbReference>
<dbReference type="SUPFAM" id="SSF49899">
    <property type="entry name" value="Concanavalin A-like lectins/glucanases"/>
    <property type="match status" value="1"/>
</dbReference>
<keyword evidence="6" id="KW-1185">Reference proteome</keyword>
<dbReference type="InterPro" id="IPR050546">
    <property type="entry name" value="Glycosyl_Hydrlase_16"/>
</dbReference>
<organism evidence="5 6">
    <name type="scientific">Pontibacter mangrovi</name>
    <dbReference type="NCBI Taxonomy" id="2589816"/>
    <lineage>
        <taxon>Bacteria</taxon>
        <taxon>Pseudomonadati</taxon>
        <taxon>Bacteroidota</taxon>
        <taxon>Cytophagia</taxon>
        <taxon>Cytophagales</taxon>
        <taxon>Hymenobacteraceae</taxon>
        <taxon>Pontibacter</taxon>
    </lineage>
</organism>
<feature type="compositionally biased region" description="Pro residues" evidence="2">
    <location>
        <begin position="36"/>
        <end position="45"/>
    </location>
</feature>
<dbReference type="PANTHER" id="PTHR10963">
    <property type="entry name" value="GLYCOSYL HYDROLASE-RELATED"/>
    <property type="match status" value="1"/>
</dbReference>
<evidence type="ECO:0000259" key="4">
    <source>
        <dbReference type="PROSITE" id="PS51762"/>
    </source>
</evidence>
<feature type="signal peptide" evidence="3">
    <location>
        <begin position="1"/>
        <end position="31"/>
    </location>
</feature>
<evidence type="ECO:0000256" key="3">
    <source>
        <dbReference type="SAM" id="SignalP"/>
    </source>
</evidence>
<keyword evidence="3" id="KW-0732">Signal</keyword>
<evidence type="ECO:0000313" key="6">
    <source>
        <dbReference type="Proteomes" id="UP000316727"/>
    </source>
</evidence>
<dbReference type="InterPro" id="IPR013320">
    <property type="entry name" value="ConA-like_dom_sf"/>
</dbReference>
<dbReference type="GO" id="GO:0004553">
    <property type="term" value="F:hydrolase activity, hydrolyzing O-glycosyl compounds"/>
    <property type="evidence" value="ECO:0007669"/>
    <property type="project" value="InterPro"/>
</dbReference>
<dbReference type="RefSeq" id="WP_140621775.1">
    <property type="nucleotide sequence ID" value="NZ_VFRQ01000006.1"/>
</dbReference>
<evidence type="ECO:0000256" key="2">
    <source>
        <dbReference type="SAM" id="MobiDB-lite"/>
    </source>
</evidence>
<protein>
    <submittedName>
        <fullName evidence="5">Glycoside hydrolase family 16 protein</fullName>
    </submittedName>
</protein>
<dbReference type="Gene3D" id="2.60.120.200">
    <property type="match status" value="1"/>
</dbReference>
<dbReference type="AlphaFoldDB" id="A0A501W873"/>
<feature type="domain" description="GH16" evidence="4">
    <location>
        <begin position="50"/>
        <end position="294"/>
    </location>
</feature>
<feature type="region of interest" description="Disordered" evidence="2">
    <location>
        <begin position="30"/>
        <end position="51"/>
    </location>
</feature>
<dbReference type="PROSITE" id="PS51762">
    <property type="entry name" value="GH16_2"/>
    <property type="match status" value="1"/>
</dbReference>
<proteinExistence type="inferred from homology"/>
<dbReference type="Pfam" id="PF00722">
    <property type="entry name" value="Glyco_hydro_16"/>
    <property type="match status" value="1"/>
</dbReference>
<dbReference type="OrthoDB" id="9776255at2"/>
<comment type="caution">
    <text evidence="5">The sequence shown here is derived from an EMBL/GenBank/DDBJ whole genome shotgun (WGS) entry which is preliminary data.</text>
</comment>